<organism evidence="7 8">
    <name type="scientific">Methylobacterium cerastii</name>
    <dbReference type="NCBI Taxonomy" id="932741"/>
    <lineage>
        <taxon>Bacteria</taxon>
        <taxon>Pseudomonadati</taxon>
        <taxon>Pseudomonadota</taxon>
        <taxon>Alphaproteobacteria</taxon>
        <taxon>Hyphomicrobiales</taxon>
        <taxon>Methylobacteriaceae</taxon>
        <taxon>Methylobacterium</taxon>
    </lineage>
</organism>
<dbReference type="Gene3D" id="1.10.10.10">
    <property type="entry name" value="Winged helix-like DNA-binding domain superfamily/Winged helix DNA-binding domain"/>
    <property type="match status" value="1"/>
</dbReference>
<evidence type="ECO:0000256" key="4">
    <source>
        <dbReference type="ARBA" id="ARBA00023125"/>
    </source>
</evidence>
<dbReference type="SUPFAM" id="SSF46785">
    <property type="entry name" value="Winged helix' DNA-binding domain"/>
    <property type="match status" value="1"/>
</dbReference>
<keyword evidence="3" id="KW-0805">Transcription regulation</keyword>
<dbReference type="PANTHER" id="PTHR33164:SF5">
    <property type="entry name" value="ORGANIC HYDROPEROXIDE RESISTANCE TRANSCRIPTIONAL REGULATOR"/>
    <property type="match status" value="1"/>
</dbReference>
<name>A0ABQ4QE08_9HYPH</name>
<evidence type="ECO:0000256" key="2">
    <source>
        <dbReference type="ARBA" id="ARBA00022490"/>
    </source>
</evidence>
<evidence type="ECO:0000313" key="7">
    <source>
        <dbReference type="EMBL" id="GJD43299.1"/>
    </source>
</evidence>
<comment type="caution">
    <text evidence="7">The sequence shown here is derived from an EMBL/GenBank/DDBJ whole genome shotgun (WGS) entry which is preliminary data.</text>
</comment>
<dbReference type="PANTHER" id="PTHR33164">
    <property type="entry name" value="TRANSCRIPTIONAL REGULATOR, MARR FAMILY"/>
    <property type="match status" value="1"/>
</dbReference>
<evidence type="ECO:0000256" key="1">
    <source>
        <dbReference type="ARBA" id="ARBA00004496"/>
    </source>
</evidence>
<sequence length="185" mass="21069">MLCRAIGATGERDGFPCVAMWTTEMACMTEELREPPGAEFDRTRDPLLLDNQLCYALYAAAHRMTKSYRPLLERIGLTYPQYLVLMVLWETDGVTVSEIGRRLRLDSGTLTPVLKRLETAGLLQRNRRRTDEREVEIALTEKGRALRADAAEVRQSVMCQLDLTEPEVQAMRIDLNHLIDSLSKD</sequence>
<dbReference type="PROSITE" id="PS50995">
    <property type="entry name" value="HTH_MARR_2"/>
    <property type="match status" value="1"/>
</dbReference>
<evidence type="ECO:0000259" key="6">
    <source>
        <dbReference type="PROSITE" id="PS50995"/>
    </source>
</evidence>
<keyword evidence="4" id="KW-0238">DNA-binding</keyword>
<dbReference type="Proteomes" id="UP001055117">
    <property type="component" value="Unassembled WGS sequence"/>
</dbReference>
<accession>A0ABQ4QE08</accession>
<gene>
    <name evidence="7" type="primary">hpr</name>
    <name evidence="7" type="ORF">AFCDBAGC_1151</name>
</gene>
<evidence type="ECO:0000256" key="3">
    <source>
        <dbReference type="ARBA" id="ARBA00023015"/>
    </source>
</evidence>
<evidence type="ECO:0000256" key="5">
    <source>
        <dbReference type="ARBA" id="ARBA00023163"/>
    </source>
</evidence>
<dbReference type="InterPro" id="IPR036388">
    <property type="entry name" value="WH-like_DNA-bd_sf"/>
</dbReference>
<dbReference type="PRINTS" id="PR00598">
    <property type="entry name" value="HTHMARR"/>
</dbReference>
<comment type="subcellular location">
    <subcellularLocation>
        <location evidence="1">Cytoplasm</location>
    </subcellularLocation>
</comment>
<dbReference type="InterPro" id="IPR039422">
    <property type="entry name" value="MarR/SlyA-like"/>
</dbReference>
<keyword evidence="5" id="KW-0804">Transcription</keyword>
<dbReference type="InterPro" id="IPR036390">
    <property type="entry name" value="WH_DNA-bd_sf"/>
</dbReference>
<dbReference type="Pfam" id="PF22381">
    <property type="entry name" value="Staph_reg_Sar_Rot"/>
    <property type="match status" value="1"/>
</dbReference>
<evidence type="ECO:0000313" key="8">
    <source>
        <dbReference type="Proteomes" id="UP001055117"/>
    </source>
</evidence>
<keyword evidence="2" id="KW-0963">Cytoplasm</keyword>
<dbReference type="EMBL" id="BPQG01000011">
    <property type="protein sequence ID" value="GJD43299.1"/>
    <property type="molecule type" value="Genomic_DNA"/>
</dbReference>
<keyword evidence="8" id="KW-1185">Reference proteome</keyword>
<reference evidence="7 8" key="1">
    <citation type="journal article" date="2021" name="Front. Microbiol.">
        <title>Comprehensive Comparative Genomics and Phenotyping of Methylobacterium Species.</title>
        <authorList>
            <person name="Alessa O."/>
            <person name="Ogura Y."/>
            <person name="Fujitani Y."/>
            <person name="Takami H."/>
            <person name="Hayashi T."/>
            <person name="Sahin N."/>
            <person name="Tani A."/>
        </authorList>
    </citation>
    <scope>NUCLEOTIDE SEQUENCE [LARGE SCALE GENOMIC DNA]</scope>
    <source>
        <strain evidence="7 8">DSM 23679</strain>
    </source>
</reference>
<dbReference type="SMART" id="SM00347">
    <property type="entry name" value="HTH_MARR"/>
    <property type="match status" value="1"/>
</dbReference>
<feature type="domain" description="HTH marR-type" evidence="6">
    <location>
        <begin position="50"/>
        <end position="180"/>
    </location>
</feature>
<proteinExistence type="predicted"/>
<dbReference type="InterPro" id="IPR055166">
    <property type="entry name" value="Transc_reg_Sar_Rot_HTH"/>
</dbReference>
<protein>
    <submittedName>
        <fullName evidence="7">HTH-type transcriptional regulator Hpr</fullName>
    </submittedName>
</protein>
<dbReference type="InterPro" id="IPR000835">
    <property type="entry name" value="HTH_MarR-typ"/>
</dbReference>